<accession>A0A1G1W8V7</accession>
<evidence type="ECO:0000313" key="3">
    <source>
        <dbReference type="EMBL" id="OGY24051.1"/>
    </source>
</evidence>
<name>A0A1G1W8V7_9BACT</name>
<proteinExistence type="predicted"/>
<organism evidence="3 4">
    <name type="scientific">Candidatus Woykebacteria bacterium RBG_13_40_15</name>
    <dbReference type="NCBI Taxonomy" id="1802593"/>
    <lineage>
        <taxon>Bacteria</taxon>
        <taxon>Candidatus Woykeibacteriota</taxon>
    </lineage>
</organism>
<feature type="domain" description="DUF4396" evidence="2">
    <location>
        <begin position="12"/>
        <end position="142"/>
    </location>
</feature>
<evidence type="ECO:0000256" key="1">
    <source>
        <dbReference type="SAM" id="Phobius"/>
    </source>
</evidence>
<reference evidence="3 4" key="1">
    <citation type="journal article" date="2016" name="Nat. Commun.">
        <title>Thousands of microbial genomes shed light on interconnected biogeochemical processes in an aquifer system.</title>
        <authorList>
            <person name="Anantharaman K."/>
            <person name="Brown C.T."/>
            <person name="Hug L.A."/>
            <person name="Sharon I."/>
            <person name="Castelle C.J."/>
            <person name="Probst A.J."/>
            <person name="Thomas B.C."/>
            <person name="Singh A."/>
            <person name="Wilkins M.J."/>
            <person name="Karaoz U."/>
            <person name="Brodie E.L."/>
            <person name="Williams K.H."/>
            <person name="Hubbard S.S."/>
            <person name="Banfield J.F."/>
        </authorList>
    </citation>
    <scope>NUCLEOTIDE SEQUENCE [LARGE SCALE GENOMIC DNA]</scope>
</reference>
<protein>
    <recommendedName>
        <fullName evidence="2">DUF4396 domain-containing protein</fullName>
    </recommendedName>
</protein>
<dbReference type="EMBL" id="MHCP01000015">
    <property type="protein sequence ID" value="OGY24051.1"/>
    <property type="molecule type" value="Genomic_DNA"/>
</dbReference>
<keyword evidence="1" id="KW-0812">Transmembrane</keyword>
<dbReference type="AlphaFoldDB" id="A0A1G1W8V7"/>
<dbReference type="InterPro" id="IPR025509">
    <property type="entry name" value="DUF4396"/>
</dbReference>
<dbReference type="Pfam" id="PF14342">
    <property type="entry name" value="DUF4396"/>
    <property type="match status" value="1"/>
</dbReference>
<feature type="transmembrane region" description="Helical" evidence="1">
    <location>
        <begin position="79"/>
        <end position="101"/>
    </location>
</feature>
<feature type="transmembrane region" description="Helical" evidence="1">
    <location>
        <begin position="113"/>
        <end position="137"/>
    </location>
</feature>
<keyword evidence="1" id="KW-0472">Membrane</keyword>
<gene>
    <name evidence="3" type="ORF">A2172_00695</name>
</gene>
<dbReference type="Proteomes" id="UP000176631">
    <property type="component" value="Unassembled WGS sequence"/>
</dbReference>
<evidence type="ECO:0000313" key="4">
    <source>
        <dbReference type="Proteomes" id="UP000176631"/>
    </source>
</evidence>
<sequence>MNHKHTPTSNFKLAFSATTHCLVGCGLGEVSGVIVGTIFGLTFIVSIALGIVAGFIFGYLLGLLPLLRAKMSLKSATKIVVATETASIAVMETGEVLTEFFFPGMMNAALVDILFWVGLTAALLVGFAAAFPVNLYLVRRGIRHQH</sequence>
<feature type="transmembrane region" description="Helical" evidence="1">
    <location>
        <begin position="38"/>
        <end position="67"/>
    </location>
</feature>
<evidence type="ECO:0000259" key="2">
    <source>
        <dbReference type="Pfam" id="PF14342"/>
    </source>
</evidence>
<keyword evidence="1" id="KW-1133">Transmembrane helix</keyword>
<dbReference type="STRING" id="1802593.A2172_00695"/>
<comment type="caution">
    <text evidence="3">The sequence shown here is derived from an EMBL/GenBank/DDBJ whole genome shotgun (WGS) entry which is preliminary data.</text>
</comment>